<keyword evidence="8 12" id="KW-0798">TonB box</keyword>
<protein>
    <submittedName>
        <fullName evidence="15">TonB-dependent receptor</fullName>
    </submittedName>
</protein>
<evidence type="ECO:0000256" key="3">
    <source>
        <dbReference type="ARBA" id="ARBA00022452"/>
    </source>
</evidence>
<evidence type="ECO:0000256" key="10">
    <source>
        <dbReference type="ARBA" id="ARBA00023237"/>
    </source>
</evidence>
<evidence type="ECO:0000259" key="14">
    <source>
        <dbReference type="Pfam" id="PF07715"/>
    </source>
</evidence>
<evidence type="ECO:0000256" key="7">
    <source>
        <dbReference type="ARBA" id="ARBA00023065"/>
    </source>
</evidence>
<comment type="subcellular location">
    <subcellularLocation>
        <location evidence="1 11">Cell outer membrane</location>
        <topology evidence="1 11">Multi-pass membrane protein</topology>
    </subcellularLocation>
</comment>
<dbReference type="InterPro" id="IPR036942">
    <property type="entry name" value="Beta-barrel_TonB_sf"/>
</dbReference>
<comment type="similarity">
    <text evidence="11 12">Belongs to the TonB-dependent receptor family.</text>
</comment>
<accession>A0ABV8T3M2</accession>
<dbReference type="PROSITE" id="PS52016">
    <property type="entry name" value="TONB_DEPENDENT_REC_3"/>
    <property type="match status" value="1"/>
</dbReference>
<feature type="domain" description="TonB-dependent receptor plug" evidence="14">
    <location>
        <begin position="46"/>
        <end position="151"/>
    </location>
</feature>
<organism evidence="15 16">
    <name type="scientific">Steroidobacter flavus</name>
    <dbReference type="NCBI Taxonomy" id="1842136"/>
    <lineage>
        <taxon>Bacteria</taxon>
        <taxon>Pseudomonadati</taxon>
        <taxon>Pseudomonadota</taxon>
        <taxon>Gammaproteobacteria</taxon>
        <taxon>Steroidobacterales</taxon>
        <taxon>Steroidobacteraceae</taxon>
        <taxon>Steroidobacter</taxon>
    </lineage>
</organism>
<keyword evidence="7" id="KW-0406">Ion transport</keyword>
<dbReference type="PANTHER" id="PTHR32552:SF81">
    <property type="entry name" value="TONB-DEPENDENT OUTER MEMBRANE RECEPTOR"/>
    <property type="match status" value="1"/>
</dbReference>
<sequence>MRTKSTTLLISSMVAVVQPLTGYGQDTGNALEEVVVTAQKREERIIEVPIAISVLDGQTLQDRGFTNIQDLAFAVPGLTMREDGPGSYTIFMRGLSNQYGTGALVGVYLDEAPISLTGFDQLDTRYHDMERVEVLKGPQGTLYGQGSVAGAIRYITKAPVLNRYEGTLGGSISSVSGGDERETINGAINLPLVADKFAIRIAAVAEQGGGWQDQPQAGIKDGNGQDVVNARVRALWQVTDEFTINAKIIAHRNEIKLGQGYENADHTVTIGVNRAWVLVPKKYDYDLYDLTMTYDFGGFQLLSATTYIDHDNQYPYTTISGPQTTSAGFESSNERHVSAMQFAQELRLTSTGDAALEWTLGAFYRDAKRYFYRDGLSRSAAGLVTPSFFRQDDTYKSSSVFADAAYRITERFKLGAGVRYFVDDQTGSDGIYLESKSFHSTDPRVYASFKLSENVNMYGSVGKGFRSGGFNRGTTLPDYKPESLISYELGTKGSVLDRRLGFEVALFYSDYKDMLRRGLQFVPALNNLQSNTSNIGKVEVKGVEAGITLQPISALTFYANAAYTDSEIKEVDALNSTSIAGDPVDYVPELSYAVGGRVGFDVGSLPSFVRVDYNYRDAVTYIDRTSFLPQYIPQTSDAIGLLDASVGVTWNAATVELFGTNLTNENKWIDPYYNWNNANRTRPRVVGLRVNYDF</sequence>
<name>A0ABV8T3M2_9GAMM</name>
<evidence type="ECO:0000256" key="5">
    <source>
        <dbReference type="ARBA" id="ARBA00022692"/>
    </source>
</evidence>
<evidence type="ECO:0000259" key="13">
    <source>
        <dbReference type="Pfam" id="PF00593"/>
    </source>
</evidence>
<dbReference type="Gene3D" id="2.40.170.20">
    <property type="entry name" value="TonB-dependent receptor, beta-barrel domain"/>
    <property type="match status" value="1"/>
</dbReference>
<keyword evidence="3 11" id="KW-1134">Transmembrane beta strand</keyword>
<evidence type="ECO:0000256" key="6">
    <source>
        <dbReference type="ARBA" id="ARBA00023004"/>
    </source>
</evidence>
<dbReference type="PANTHER" id="PTHR32552">
    <property type="entry name" value="FERRICHROME IRON RECEPTOR-RELATED"/>
    <property type="match status" value="1"/>
</dbReference>
<dbReference type="SUPFAM" id="SSF56935">
    <property type="entry name" value="Porins"/>
    <property type="match status" value="1"/>
</dbReference>
<evidence type="ECO:0000256" key="8">
    <source>
        <dbReference type="ARBA" id="ARBA00023077"/>
    </source>
</evidence>
<keyword evidence="2 11" id="KW-0813">Transport</keyword>
<evidence type="ECO:0000256" key="12">
    <source>
        <dbReference type="RuleBase" id="RU003357"/>
    </source>
</evidence>
<reference evidence="16" key="1">
    <citation type="journal article" date="2019" name="Int. J. Syst. Evol. Microbiol.">
        <title>The Global Catalogue of Microorganisms (GCM) 10K type strain sequencing project: providing services to taxonomists for standard genome sequencing and annotation.</title>
        <authorList>
            <consortium name="The Broad Institute Genomics Platform"/>
            <consortium name="The Broad Institute Genome Sequencing Center for Infectious Disease"/>
            <person name="Wu L."/>
            <person name="Ma J."/>
        </authorList>
    </citation>
    <scope>NUCLEOTIDE SEQUENCE [LARGE SCALE GENOMIC DNA]</scope>
    <source>
        <strain evidence="16">CGMCC 1.10759</strain>
    </source>
</reference>
<keyword evidence="4" id="KW-0410">Iron transport</keyword>
<evidence type="ECO:0000256" key="11">
    <source>
        <dbReference type="PROSITE-ProRule" id="PRU01360"/>
    </source>
</evidence>
<keyword evidence="15" id="KW-0675">Receptor</keyword>
<evidence type="ECO:0000256" key="2">
    <source>
        <dbReference type="ARBA" id="ARBA00022448"/>
    </source>
</evidence>
<keyword evidence="9 11" id="KW-0472">Membrane</keyword>
<feature type="domain" description="TonB-dependent receptor-like beta-barrel" evidence="13">
    <location>
        <begin position="279"/>
        <end position="662"/>
    </location>
</feature>
<comment type="caution">
    <text evidence="15">The sequence shown here is derived from an EMBL/GenBank/DDBJ whole genome shotgun (WGS) entry which is preliminary data.</text>
</comment>
<gene>
    <name evidence="15" type="ORF">ACFPN2_33840</name>
</gene>
<evidence type="ECO:0000256" key="1">
    <source>
        <dbReference type="ARBA" id="ARBA00004571"/>
    </source>
</evidence>
<dbReference type="Pfam" id="PF00593">
    <property type="entry name" value="TonB_dep_Rec_b-barrel"/>
    <property type="match status" value="1"/>
</dbReference>
<dbReference type="InterPro" id="IPR000531">
    <property type="entry name" value="Beta-barrel_TonB"/>
</dbReference>
<dbReference type="CDD" id="cd01347">
    <property type="entry name" value="ligand_gated_channel"/>
    <property type="match status" value="1"/>
</dbReference>
<keyword evidence="6" id="KW-0408">Iron</keyword>
<evidence type="ECO:0000313" key="16">
    <source>
        <dbReference type="Proteomes" id="UP001595904"/>
    </source>
</evidence>
<dbReference type="RefSeq" id="WP_380605016.1">
    <property type="nucleotide sequence ID" value="NZ_JBHSDU010000015.1"/>
</dbReference>
<dbReference type="InterPro" id="IPR012910">
    <property type="entry name" value="Plug_dom"/>
</dbReference>
<proteinExistence type="inferred from homology"/>
<evidence type="ECO:0000256" key="4">
    <source>
        <dbReference type="ARBA" id="ARBA00022496"/>
    </source>
</evidence>
<dbReference type="InterPro" id="IPR039426">
    <property type="entry name" value="TonB-dep_rcpt-like"/>
</dbReference>
<dbReference type="Proteomes" id="UP001595904">
    <property type="component" value="Unassembled WGS sequence"/>
</dbReference>
<dbReference type="Pfam" id="PF07715">
    <property type="entry name" value="Plug"/>
    <property type="match status" value="1"/>
</dbReference>
<keyword evidence="10 11" id="KW-0998">Cell outer membrane</keyword>
<dbReference type="EMBL" id="JBHSDU010000015">
    <property type="protein sequence ID" value="MFC4314105.1"/>
    <property type="molecule type" value="Genomic_DNA"/>
</dbReference>
<keyword evidence="16" id="KW-1185">Reference proteome</keyword>
<keyword evidence="5 11" id="KW-0812">Transmembrane</keyword>
<evidence type="ECO:0000256" key="9">
    <source>
        <dbReference type="ARBA" id="ARBA00023136"/>
    </source>
</evidence>
<evidence type="ECO:0000313" key="15">
    <source>
        <dbReference type="EMBL" id="MFC4314105.1"/>
    </source>
</evidence>